<evidence type="ECO:0000256" key="2">
    <source>
        <dbReference type="ARBA" id="ARBA00022692"/>
    </source>
</evidence>
<dbReference type="PANTHER" id="PTHR42718:SF49">
    <property type="entry name" value="EXPORT PROTEIN"/>
    <property type="match status" value="1"/>
</dbReference>
<name>A0A9X2SKQ6_9PSEU</name>
<dbReference type="GO" id="GO:0022857">
    <property type="term" value="F:transmembrane transporter activity"/>
    <property type="evidence" value="ECO:0007669"/>
    <property type="project" value="InterPro"/>
</dbReference>
<dbReference type="PANTHER" id="PTHR42718">
    <property type="entry name" value="MAJOR FACILITATOR SUPERFAMILY MULTIDRUG TRANSPORTER MFSC"/>
    <property type="match status" value="1"/>
</dbReference>
<dbReference type="InterPro" id="IPR036259">
    <property type="entry name" value="MFS_trans_sf"/>
</dbReference>
<feature type="transmembrane region" description="Helical" evidence="5">
    <location>
        <begin position="294"/>
        <end position="314"/>
    </location>
</feature>
<feature type="transmembrane region" description="Helical" evidence="5">
    <location>
        <begin position="220"/>
        <end position="241"/>
    </location>
</feature>
<feature type="transmembrane region" description="Helical" evidence="5">
    <location>
        <begin position="194"/>
        <end position="214"/>
    </location>
</feature>
<dbReference type="Gene3D" id="1.20.1720.10">
    <property type="entry name" value="Multidrug resistance protein D"/>
    <property type="match status" value="1"/>
</dbReference>
<feature type="transmembrane region" description="Helical" evidence="5">
    <location>
        <begin position="394"/>
        <end position="415"/>
    </location>
</feature>
<dbReference type="AlphaFoldDB" id="A0A9X2SKQ6"/>
<dbReference type="Proteomes" id="UP001144096">
    <property type="component" value="Unassembled WGS sequence"/>
</dbReference>
<evidence type="ECO:0000313" key="7">
    <source>
        <dbReference type="EMBL" id="MCR6483655.1"/>
    </source>
</evidence>
<feature type="transmembrane region" description="Helical" evidence="5">
    <location>
        <begin position="352"/>
        <end position="373"/>
    </location>
</feature>
<keyword evidence="3 5" id="KW-1133">Transmembrane helix</keyword>
<feature type="transmembrane region" description="Helical" evidence="5">
    <location>
        <begin position="261"/>
        <end position="282"/>
    </location>
</feature>
<dbReference type="Gene3D" id="1.20.1250.20">
    <property type="entry name" value="MFS general substrate transporter like domains"/>
    <property type="match status" value="1"/>
</dbReference>
<feature type="transmembrane region" description="Helical" evidence="5">
    <location>
        <begin position="136"/>
        <end position="155"/>
    </location>
</feature>
<dbReference type="InterPro" id="IPR020846">
    <property type="entry name" value="MFS_dom"/>
</dbReference>
<evidence type="ECO:0000259" key="6">
    <source>
        <dbReference type="PROSITE" id="PS50850"/>
    </source>
</evidence>
<proteinExistence type="predicted"/>
<protein>
    <submittedName>
        <fullName evidence="7">MFS transporter</fullName>
    </submittedName>
</protein>
<evidence type="ECO:0000256" key="5">
    <source>
        <dbReference type="SAM" id="Phobius"/>
    </source>
</evidence>
<feature type="transmembrane region" description="Helical" evidence="5">
    <location>
        <begin position="44"/>
        <end position="62"/>
    </location>
</feature>
<sequence length="460" mass="44689">MAGRSGAVLVASGGGTLLALFVFTAPLSIVPAVAGGLGAGTVATAWILSSMSLGLAVALLPTGAIGDDFGRRRVFVAGGVVTAVGSLLSAVAPGPTTFIAGRIVEGLGSAALIACGLAVLGPAFPDPAGRARATGMWGAFLGAGIAIGPVAGAVLDAVAGWRALYVVITVLSLGVAVLGRVLLEESVSGRARKIDATGSLLLGGGLAALLAALTEGRQGWTSPFELTLIAAAVVLLTAFFVHQSRIEGGMLDPALFRRPALLSATTGAFVAGAGVTALMAFLCTMLEKGLARSPLTAALVVLAWSATSVLSALLTRHLPASVPGGARLSAGLVVVAAGLAPLAFLTPDSGPGALLGGLILAGLGTGVVNASLGREAVASVPTHRAGMGSGINNTSRYVGSALGVTVVTVLAVHPAGSAASLVAGWNVAVWVGIAVSLAGAAAIAALTVLGGRRTAAPVAA</sequence>
<organism evidence="7 8">
    <name type="scientific">Amycolatopsis iheyensis</name>
    <dbReference type="NCBI Taxonomy" id="2945988"/>
    <lineage>
        <taxon>Bacteria</taxon>
        <taxon>Bacillati</taxon>
        <taxon>Actinomycetota</taxon>
        <taxon>Actinomycetes</taxon>
        <taxon>Pseudonocardiales</taxon>
        <taxon>Pseudonocardiaceae</taxon>
        <taxon>Amycolatopsis</taxon>
    </lineage>
</organism>
<feature type="transmembrane region" description="Helical" evidence="5">
    <location>
        <begin position="74"/>
        <end position="94"/>
    </location>
</feature>
<dbReference type="RefSeq" id="WP_257920291.1">
    <property type="nucleotide sequence ID" value="NZ_JAMXQV010000006.1"/>
</dbReference>
<comment type="subcellular location">
    <subcellularLocation>
        <location evidence="1">Cell membrane</location>
        <topology evidence="1">Multi-pass membrane protein</topology>
    </subcellularLocation>
</comment>
<evidence type="ECO:0000256" key="3">
    <source>
        <dbReference type="ARBA" id="ARBA00022989"/>
    </source>
</evidence>
<evidence type="ECO:0000256" key="1">
    <source>
        <dbReference type="ARBA" id="ARBA00004651"/>
    </source>
</evidence>
<feature type="transmembrane region" description="Helical" evidence="5">
    <location>
        <begin position="326"/>
        <end position="346"/>
    </location>
</feature>
<dbReference type="Pfam" id="PF07690">
    <property type="entry name" value="MFS_1"/>
    <property type="match status" value="1"/>
</dbReference>
<feature type="transmembrane region" description="Helical" evidence="5">
    <location>
        <begin position="427"/>
        <end position="449"/>
    </location>
</feature>
<dbReference type="PROSITE" id="PS50850">
    <property type="entry name" value="MFS"/>
    <property type="match status" value="1"/>
</dbReference>
<reference evidence="7" key="1">
    <citation type="submission" date="2022-06" db="EMBL/GenBank/DDBJ databases">
        <title>Amycolatopsis iheyaensis sp. nov., a new species of the genus Amycolatopsis isolated from soil in Iheya island, Japan.</title>
        <authorList>
            <person name="Ngamcharungchit C."/>
            <person name="Kanto H."/>
            <person name="Take A."/>
            <person name="Intra B."/>
            <person name="Matsumoto A."/>
            <person name="Panbangred W."/>
            <person name="Inahashi Y."/>
        </authorList>
    </citation>
    <scope>NUCLEOTIDE SEQUENCE</scope>
    <source>
        <strain evidence="7">OK19-0408</strain>
    </source>
</reference>
<dbReference type="InterPro" id="IPR011701">
    <property type="entry name" value="MFS"/>
</dbReference>
<feature type="domain" description="Major facilitator superfamily (MFS) profile" evidence="6">
    <location>
        <begin position="7"/>
        <end position="456"/>
    </location>
</feature>
<dbReference type="SUPFAM" id="SSF103473">
    <property type="entry name" value="MFS general substrate transporter"/>
    <property type="match status" value="2"/>
</dbReference>
<feature type="transmembrane region" description="Helical" evidence="5">
    <location>
        <begin position="106"/>
        <end position="124"/>
    </location>
</feature>
<comment type="caution">
    <text evidence="7">The sequence shown here is derived from an EMBL/GenBank/DDBJ whole genome shotgun (WGS) entry which is preliminary data.</text>
</comment>
<accession>A0A9X2SKQ6</accession>
<feature type="transmembrane region" description="Helical" evidence="5">
    <location>
        <begin position="161"/>
        <end position="182"/>
    </location>
</feature>
<dbReference type="EMBL" id="JAMXQV010000006">
    <property type="protein sequence ID" value="MCR6483655.1"/>
    <property type="molecule type" value="Genomic_DNA"/>
</dbReference>
<evidence type="ECO:0000256" key="4">
    <source>
        <dbReference type="ARBA" id="ARBA00023136"/>
    </source>
</evidence>
<keyword evidence="2 5" id="KW-0812">Transmembrane</keyword>
<keyword evidence="8" id="KW-1185">Reference proteome</keyword>
<gene>
    <name evidence="7" type="ORF">M8542_12585</name>
</gene>
<evidence type="ECO:0000313" key="8">
    <source>
        <dbReference type="Proteomes" id="UP001144096"/>
    </source>
</evidence>
<dbReference type="GO" id="GO:0005886">
    <property type="term" value="C:plasma membrane"/>
    <property type="evidence" value="ECO:0007669"/>
    <property type="project" value="UniProtKB-SubCell"/>
</dbReference>
<keyword evidence="4 5" id="KW-0472">Membrane</keyword>